<feature type="domain" description="AB hydrolase-1" evidence="4">
    <location>
        <begin position="135"/>
        <end position="386"/>
    </location>
</feature>
<dbReference type="GO" id="GO:0048240">
    <property type="term" value="P:sperm capacitation"/>
    <property type="evidence" value="ECO:0007669"/>
    <property type="project" value="TreeGrafter"/>
</dbReference>
<keyword evidence="3" id="KW-1133">Transmembrane helix</keyword>
<dbReference type="InterPro" id="IPR000073">
    <property type="entry name" value="AB_hydrolase_1"/>
</dbReference>
<dbReference type="Proteomes" id="UP000274756">
    <property type="component" value="Unassembled WGS sequence"/>
</dbReference>
<reference evidence="8" key="1">
    <citation type="submission" date="2017-02" db="UniProtKB">
        <authorList>
            <consortium name="WormBaseParasite"/>
        </authorList>
    </citation>
    <scope>IDENTIFICATION</scope>
</reference>
<dbReference type="PIRSF" id="PIRSF005211">
    <property type="entry name" value="Ab_hydro_YheT"/>
    <property type="match status" value="1"/>
</dbReference>
<comment type="similarity">
    <text evidence="1">Belongs to the AB hydrolase superfamily. AB hydrolase 4 family.</text>
</comment>
<keyword evidence="3" id="KW-0472">Membrane</keyword>
<feature type="active site" description="Charge relay system" evidence="2">
    <location>
        <position position="214"/>
    </location>
</feature>
<dbReference type="PANTHER" id="PTHR10794">
    <property type="entry name" value="ABHYDROLASE DOMAIN-CONTAINING PROTEIN"/>
    <property type="match status" value="1"/>
</dbReference>
<dbReference type="InterPro" id="IPR012020">
    <property type="entry name" value="ABHD4"/>
</dbReference>
<organism evidence="6 8">
    <name type="scientific">Dracunculus medinensis</name>
    <name type="common">Guinea worm</name>
    <dbReference type="NCBI Taxonomy" id="318479"/>
    <lineage>
        <taxon>Eukaryota</taxon>
        <taxon>Metazoa</taxon>
        <taxon>Ecdysozoa</taxon>
        <taxon>Nematoda</taxon>
        <taxon>Chromadorea</taxon>
        <taxon>Rhabditida</taxon>
        <taxon>Spirurina</taxon>
        <taxon>Dracunculoidea</taxon>
        <taxon>Dracunculidae</taxon>
        <taxon>Dracunculus</taxon>
    </lineage>
</organism>
<dbReference type="OrthoDB" id="5954035at2759"/>
<dbReference type="GO" id="GO:0097524">
    <property type="term" value="C:sperm plasma membrane"/>
    <property type="evidence" value="ECO:0007669"/>
    <property type="project" value="TreeGrafter"/>
</dbReference>
<dbReference type="SUPFAM" id="SSF53474">
    <property type="entry name" value="alpha/beta-Hydrolases"/>
    <property type="match status" value="1"/>
</dbReference>
<dbReference type="PANTHER" id="PTHR10794:SF45">
    <property type="entry name" value="MONOACYLGLYCEROL LIPASE ABHD2"/>
    <property type="match status" value="1"/>
</dbReference>
<evidence type="ECO:0000313" key="5">
    <source>
        <dbReference type="EMBL" id="VDN58090.1"/>
    </source>
</evidence>
<dbReference type="InterPro" id="IPR029058">
    <property type="entry name" value="AB_hydrolase_fold"/>
</dbReference>
<dbReference type="GO" id="GO:0051793">
    <property type="term" value="P:medium-chain fatty acid catabolic process"/>
    <property type="evidence" value="ECO:0007669"/>
    <property type="project" value="TreeGrafter"/>
</dbReference>
<evidence type="ECO:0000313" key="8">
    <source>
        <dbReference type="WBParaSite" id="DME_0000418001-mRNA-1"/>
    </source>
</evidence>
<evidence type="ECO:0000313" key="7">
    <source>
        <dbReference type="Proteomes" id="UP000274756"/>
    </source>
</evidence>
<dbReference type="GO" id="GO:0051792">
    <property type="term" value="P:medium-chain fatty acid biosynthetic process"/>
    <property type="evidence" value="ECO:0007669"/>
    <property type="project" value="TreeGrafter"/>
</dbReference>
<dbReference type="STRING" id="318479.A0A0N4UAJ8"/>
<reference evidence="5 7" key="2">
    <citation type="submission" date="2018-11" db="EMBL/GenBank/DDBJ databases">
        <authorList>
            <consortium name="Pathogen Informatics"/>
        </authorList>
    </citation>
    <scope>NUCLEOTIDE SEQUENCE [LARGE SCALE GENOMIC DNA]</scope>
</reference>
<dbReference type="Proteomes" id="UP000038040">
    <property type="component" value="Unplaced"/>
</dbReference>
<feature type="active site" description="Charge relay system" evidence="2">
    <location>
        <position position="349"/>
    </location>
</feature>
<sequence>MALSIWATPLLYELLPNPTWLIFLFVFIAVIRSLKIFDPPNKPEVVYSRNSTKSSNYSIGDVLEKCEILHEIYSPPLIWGRNGHIQTAAYGLLGHASLKRTYDKRHVIELSDNSSVLFDVFEPINTHPSGGDYTLALCPGIANTSESNYIRTCVHYAQEKGYRCAVLNHLGALPHVRLTSKRIFSYGGTEELEAMMNRLIDLYPNTRFISIGFSMGGNITTRYLASMDFQAVKKIIIGLSVGQGYCATRSSALYHDWENCRRAYNYFITENMKRLLSRNYEMAVLPHVLDGTIDEQRLWSATSIVALDESYSRRILGYSSVEEFYASCSCLPFIPNFKFPMVFLNAFDDPLIPSCLWTPIKEIASKNEYIGFILTKHGGHLGFLEGNSISPNSVTWLDRFIVQLADAAVLTYDTTAKH</sequence>
<accession>A0A0N4UAJ8</accession>
<dbReference type="GO" id="GO:0043401">
    <property type="term" value="P:steroid hormone receptor signaling pathway"/>
    <property type="evidence" value="ECO:0007669"/>
    <property type="project" value="TreeGrafter"/>
</dbReference>
<dbReference type="Gene3D" id="3.40.50.1820">
    <property type="entry name" value="alpha/beta hydrolase"/>
    <property type="match status" value="1"/>
</dbReference>
<proteinExistence type="inferred from homology"/>
<evidence type="ECO:0000259" key="4">
    <source>
        <dbReference type="Pfam" id="PF00561"/>
    </source>
</evidence>
<dbReference type="InterPro" id="IPR050960">
    <property type="entry name" value="AB_hydrolase_4_sf"/>
</dbReference>
<dbReference type="EMBL" id="UYYG01001165">
    <property type="protein sequence ID" value="VDN58090.1"/>
    <property type="molecule type" value="Genomic_DNA"/>
</dbReference>
<name>A0A0N4UAJ8_DRAME</name>
<feature type="transmembrane region" description="Helical" evidence="3">
    <location>
        <begin position="20"/>
        <end position="37"/>
    </location>
</feature>
<evidence type="ECO:0000256" key="2">
    <source>
        <dbReference type="PIRSR" id="PIRSR005211-1"/>
    </source>
</evidence>
<evidence type="ECO:0000313" key="6">
    <source>
        <dbReference type="Proteomes" id="UP000038040"/>
    </source>
</evidence>
<evidence type="ECO:0000256" key="3">
    <source>
        <dbReference type="SAM" id="Phobius"/>
    </source>
</evidence>
<dbReference type="GO" id="GO:0008126">
    <property type="term" value="F:acetylesterase activity"/>
    <property type="evidence" value="ECO:0007669"/>
    <property type="project" value="TreeGrafter"/>
</dbReference>
<keyword evidence="7" id="KW-1185">Reference proteome</keyword>
<feature type="active site" description="Charge relay system" evidence="2">
    <location>
        <position position="380"/>
    </location>
</feature>
<dbReference type="WBParaSite" id="DME_0000418001-mRNA-1">
    <property type="protein sequence ID" value="DME_0000418001-mRNA-1"/>
    <property type="gene ID" value="DME_0000418001"/>
</dbReference>
<gene>
    <name evidence="5" type="ORF">DME_LOCUS8063</name>
</gene>
<protein>
    <submittedName>
        <fullName evidence="8">AB hydrolase-1 domain-containing protein</fullName>
    </submittedName>
</protein>
<evidence type="ECO:0000256" key="1">
    <source>
        <dbReference type="ARBA" id="ARBA00010884"/>
    </source>
</evidence>
<dbReference type="GO" id="GO:0036126">
    <property type="term" value="C:sperm flagellum"/>
    <property type="evidence" value="ECO:0007669"/>
    <property type="project" value="TreeGrafter"/>
</dbReference>
<keyword evidence="3" id="KW-0812">Transmembrane</keyword>
<dbReference type="GO" id="GO:0046464">
    <property type="term" value="P:acylglycerol catabolic process"/>
    <property type="evidence" value="ECO:0007669"/>
    <property type="project" value="TreeGrafter"/>
</dbReference>
<dbReference type="Pfam" id="PF00561">
    <property type="entry name" value="Abhydrolase_1"/>
    <property type="match status" value="1"/>
</dbReference>
<dbReference type="GO" id="GO:0047372">
    <property type="term" value="F:monoacylglycerol lipase activity"/>
    <property type="evidence" value="ECO:0007669"/>
    <property type="project" value="TreeGrafter"/>
</dbReference>
<dbReference type="AlphaFoldDB" id="A0A0N4UAJ8"/>